<organism evidence="3 4">
    <name type="scientific">Salinicola socius</name>
    <dbReference type="NCBI Taxonomy" id="404433"/>
    <lineage>
        <taxon>Bacteria</taxon>
        <taxon>Pseudomonadati</taxon>
        <taxon>Pseudomonadota</taxon>
        <taxon>Gammaproteobacteria</taxon>
        <taxon>Oceanospirillales</taxon>
        <taxon>Halomonadaceae</taxon>
        <taxon>Salinicola</taxon>
    </lineage>
</organism>
<dbReference type="EMBL" id="MSDO01000004">
    <property type="protein sequence ID" value="OLO05245.1"/>
    <property type="molecule type" value="Genomic_DNA"/>
</dbReference>
<protein>
    <submittedName>
        <fullName evidence="3">Uncharacterized protein</fullName>
    </submittedName>
</protein>
<dbReference type="AlphaFoldDB" id="A0A1Q8SUX0"/>
<keyword evidence="2" id="KW-0472">Membrane</keyword>
<feature type="transmembrane region" description="Helical" evidence="2">
    <location>
        <begin position="23"/>
        <end position="44"/>
    </location>
</feature>
<feature type="compositionally biased region" description="Basic and acidic residues" evidence="1">
    <location>
        <begin position="66"/>
        <end position="78"/>
    </location>
</feature>
<evidence type="ECO:0000256" key="1">
    <source>
        <dbReference type="SAM" id="MobiDB-lite"/>
    </source>
</evidence>
<evidence type="ECO:0000313" key="3">
    <source>
        <dbReference type="EMBL" id="OLO05245.1"/>
    </source>
</evidence>
<keyword evidence="2" id="KW-0812">Transmembrane</keyword>
<dbReference type="Proteomes" id="UP000186878">
    <property type="component" value="Unassembled WGS sequence"/>
</dbReference>
<evidence type="ECO:0000313" key="4">
    <source>
        <dbReference type="Proteomes" id="UP000186878"/>
    </source>
</evidence>
<gene>
    <name evidence="3" type="ORF">BTW07_04240</name>
</gene>
<reference evidence="3 4" key="1">
    <citation type="submission" date="2016-12" db="EMBL/GenBank/DDBJ databases">
        <title>Draft genome sequences of strains Salinicola socius SMB35, Salinicola sp. MH3R3-1 and Chromohalobacter sp. SMB17 from the Verkhnekamsk potash mining region of Russia.</title>
        <authorList>
            <person name="Mavrodi D.V."/>
            <person name="Olsson B.E."/>
            <person name="Korsakova E.S."/>
            <person name="Pyankova A."/>
            <person name="Mavrodi O.V."/>
            <person name="Plotnikova E.G."/>
        </authorList>
    </citation>
    <scope>NUCLEOTIDE SEQUENCE [LARGE SCALE GENOMIC DNA]</scope>
    <source>
        <strain evidence="3 4">SMB35</strain>
    </source>
</reference>
<feature type="region of interest" description="Disordered" evidence="1">
    <location>
        <begin position="55"/>
        <end position="78"/>
    </location>
</feature>
<sequence>MVARGALVISSPVVNLLLDKNQMIKGVIFCVIFLVVQLIGLNYVDNRLNSSPKEARQVVTTTPAINREEKEKKDSRLS</sequence>
<proteinExistence type="predicted"/>
<keyword evidence="2" id="KW-1133">Transmembrane helix</keyword>
<keyword evidence="4" id="KW-1185">Reference proteome</keyword>
<evidence type="ECO:0000256" key="2">
    <source>
        <dbReference type="SAM" id="Phobius"/>
    </source>
</evidence>
<accession>A0A1Q8SUX0</accession>
<name>A0A1Q8SUX0_9GAMM</name>
<feature type="compositionally biased region" description="Polar residues" evidence="1">
    <location>
        <begin position="55"/>
        <end position="64"/>
    </location>
</feature>
<comment type="caution">
    <text evidence="3">The sequence shown here is derived from an EMBL/GenBank/DDBJ whole genome shotgun (WGS) entry which is preliminary data.</text>
</comment>